<sequence length="218" mass="25057">MTLDLKKHFTQYEALVQVVDGIFDRVKQEFPKEVFCREKCSDCCYAIFDMPLIEALYLKSKFLEKFSGKEKNDLLEIADKTDRALVKLKRDAYKKVQKGADQLEIVGRMSQERVRCPLLGSDNLCLLYEFRPITCRIYGIPTSTAGKSHICGRTNFIQGNAYPTLNMDKIYTQLQLISAQLIKDIHSRNIKMHEMLIPVSMALITDFNEDYLGVPQNG</sequence>
<evidence type="ECO:0000313" key="1">
    <source>
        <dbReference type="EMBL" id="MBG0778986.1"/>
    </source>
</evidence>
<dbReference type="EMBL" id="JACCQK010000166">
    <property type="protein sequence ID" value="MBG0778986.1"/>
    <property type="molecule type" value="Genomic_DNA"/>
</dbReference>
<dbReference type="Pfam" id="PF03692">
    <property type="entry name" value="CxxCxxCC"/>
    <property type="match status" value="1"/>
</dbReference>
<comment type="caution">
    <text evidence="1">The sequence shown here is derived from an EMBL/GenBank/DDBJ whole genome shotgun (WGS) entry which is preliminary data.</text>
</comment>
<name>A0A931CX20_9BACT</name>
<dbReference type="Proteomes" id="UP000706172">
    <property type="component" value="Unassembled WGS sequence"/>
</dbReference>
<dbReference type="AlphaFoldDB" id="A0A931CX20"/>
<dbReference type="InterPro" id="IPR005358">
    <property type="entry name" value="Puta_zinc/iron-chelating_dom"/>
</dbReference>
<protein>
    <submittedName>
        <fullName evidence="1">YkgJ family cysteine cluster protein</fullName>
    </submittedName>
</protein>
<reference evidence="1" key="1">
    <citation type="submission" date="2020-07" db="EMBL/GenBank/DDBJ databases">
        <title>Severe corrosion of carbon steel in oil field produced water can be linked to methanogenic archaea containing a special type of NiFe hydrogenase.</title>
        <authorList>
            <person name="Lahme S."/>
            <person name="Mand J."/>
            <person name="Longwell J."/>
            <person name="Smith R."/>
            <person name="Enning D."/>
        </authorList>
    </citation>
    <scope>NUCLEOTIDE SEQUENCE</scope>
    <source>
        <strain evidence="1">MIC098Bin6</strain>
    </source>
</reference>
<proteinExistence type="predicted"/>
<accession>A0A931CX20</accession>
<gene>
    <name evidence="1" type="ORF">H0S81_03575</name>
</gene>
<organism evidence="1 2">
    <name type="scientific">Desulfotignum balticum</name>
    <dbReference type="NCBI Taxonomy" id="115781"/>
    <lineage>
        <taxon>Bacteria</taxon>
        <taxon>Pseudomonadati</taxon>
        <taxon>Thermodesulfobacteriota</taxon>
        <taxon>Desulfobacteria</taxon>
        <taxon>Desulfobacterales</taxon>
        <taxon>Desulfobacteraceae</taxon>
        <taxon>Desulfotignum</taxon>
    </lineage>
</organism>
<evidence type="ECO:0000313" key="2">
    <source>
        <dbReference type="Proteomes" id="UP000706172"/>
    </source>
</evidence>